<dbReference type="AlphaFoldDB" id="A0A1B9GQL7"/>
<evidence type="ECO:0000256" key="1">
    <source>
        <dbReference type="ARBA" id="ARBA00004141"/>
    </source>
</evidence>
<reference evidence="6 7" key="1">
    <citation type="submission" date="2013-07" db="EMBL/GenBank/DDBJ databases">
        <title>The Genome Sequence of Cryptococcus heveanensis BCC8398.</title>
        <authorList>
            <consortium name="The Broad Institute Genome Sequencing Platform"/>
            <person name="Cuomo C."/>
            <person name="Litvintseva A."/>
            <person name="Chen Y."/>
            <person name="Heitman J."/>
            <person name="Sun S."/>
            <person name="Springer D."/>
            <person name="Dromer F."/>
            <person name="Young S.K."/>
            <person name="Zeng Q."/>
            <person name="Gargeya S."/>
            <person name="Fitzgerald M."/>
            <person name="Abouelleil A."/>
            <person name="Alvarado L."/>
            <person name="Berlin A.M."/>
            <person name="Chapman S.B."/>
            <person name="Dewar J."/>
            <person name="Goldberg J."/>
            <person name="Griggs A."/>
            <person name="Gujja S."/>
            <person name="Hansen M."/>
            <person name="Howarth C."/>
            <person name="Imamovic A."/>
            <person name="Larimer J."/>
            <person name="McCowan C."/>
            <person name="Murphy C."/>
            <person name="Pearson M."/>
            <person name="Priest M."/>
            <person name="Roberts A."/>
            <person name="Saif S."/>
            <person name="Shea T."/>
            <person name="Sykes S."/>
            <person name="Wortman J."/>
            <person name="Nusbaum C."/>
            <person name="Birren B."/>
        </authorList>
    </citation>
    <scope>NUCLEOTIDE SEQUENCE [LARGE SCALE GENOMIC DNA]</scope>
    <source>
        <strain evidence="6 7">BCC8398</strain>
    </source>
</reference>
<dbReference type="GO" id="GO:0022857">
    <property type="term" value="F:transmembrane transporter activity"/>
    <property type="evidence" value="ECO:0007669"/>
    <property type="project" value="InterPro"/>
</dbReference>
<feature type="transmembrane region" description="Helical" evidence="5">
    <location>
        <begin position="130"/>
        <end position="154"/>
    </location>
</feature>
<keyword evidence="4 5" id="KW-0472">Membrane</keyword>
<evidence type="ECO:0000313" key="7">
    <source>
        <dbReference type="Proteomes" id="UP000092666"/>
    </source>
</evidence>
<evidence type="ECO:0000256" key="2">
    <source>
        <dbReference type="ARBA" id="ARBA00022692"/>
    </source>
</evidence>
<dbReference type="OrthoDB" id="196103at2759"/>
<evidence type="ECO:0000256" key="5">
    <source>
        <dbReference type="SAM" id="Phobius"/>
    </source>
</evidence>
<dbReference type="Pfam" id="PF07690">
    <property type="entry name" value="MFS_1"/>
    <property type="match status" value="1"/>
</dbReference>
<evidence type="ECO:0000256" key="4">
    <source>
        <dbReference type="ARBA" id="ARBA00023136"/>
    </source>
</evidence>
<feature type="transmembrane region" description="Helical" evidence="5">
    <location>
        <begin position="358"/>
        <end position="382"/>
    </location>
</feature>
<dbReference type="PANTHER" id="PTHR23294:SF59">
    <property type="entry name" value="UNC93-LIKE PROTEIN C922.05C"/>
    <property type="match status" value="1"/>
</dbReference>
<dbReference type="InterPro" id="IPR036259">
    <property type="entry name" value="MFS_trans_sf"/>
</dbReference>
<dbReference type="PANTHER" id="PTHR23294">
    <property type="entry name" value="ET TRANSLATION PRODUCT-RELATED"/>
    <property type="match status" value="1"/>
</dbReference>
<dbReference type="InterPro" id="IPR011701">
    <property type="entry name" value="MFS"/>
</dbReference>
<feature type="transmembrane region" description="Helical" evidence="5">
    <location>
        <begin position="37"/>
        <end position="55"/>
    </location>
</feature>
<evidence type="ECO:0000256" key="3">
    <source>
        <dbReference type="ARBA" id="ARBA00022989"/>
    </source>
</evidence>
<dbReference type="Gene3D" id="1.20.1250.20">
    <property type="entry name" value="MFS general substrate transporter like domains"/>
    <property type="match status" value="1"/>
</dbReference>
<sequence length="476" mass="51750">MSADQQIDKEKPYYGGGEVNEFIVAEEPRKIQWFRSTLAQILIVGFTSFLAPGAYSSLAAVGAGGLANVNIGNASVALAYALIVPSALCATGTLSKIGPRYSLSLGAAGYVFYAAALYQNSATGNQPFLVAGAIICGATSGIFWVSEAAVTMLYSEPQYKGRYLAIWQSLFQLATCIGGAINLGLNIDLNEIGGLKPKTFLVFVGLNAIAPIVALLLSNPKQVQRKDRLPVPAFPAEGFFREIWLTIAELKNPRIIACCFLWSQSLFIPSWTSTYLAVHFSVRVRGLTSLITPLLTIMTLGLVGSILDLKSLSVRVKLVMTWGFLQVLGLGAAIWLLVRQVRQSKEATVPTWDWTSPGFAAAWVPYLFSFAASWTSYGYFYYMATYCFPREASGARTTRIIATLRSAESGAAAIAFGINSINVPLHHIGYINLAFIIVCLFCGAYVLQWIWTKDVRGEFDEPDVVSEAPAHLPRID</sequence>
<accession>A0A1B9GQL7</accession>
<gene>
    <name evidence="6" type="ORF">I316_04813</name>
</gene>
<reference evidence="7" key="2">
    <citation type="submission" date="2013-12" db="EMBL/GenBank/DDBJ databases">
        <title>Evolution of pathogenesis and genome organization in the Tremellales.</title>
        <authorList>
            <person name="Cuomo C."/>
            <person name="Litvintseva A."/>
            <person name="Heitman J."/>
            <person name="Chen Y."/>
            <person name="Sun S."/>
            <person name="Springer D."/>
            <person name="Dromer F."/>
            <person name="Young S."/>
            <person name="Zeng Q."/>
            <person name="Chapman S."/>
            <person name="Gujja S."/>
            <person name="Saif S."/>
            <person name="Birren B."/>
        </authorList>
    </citation>
    <scope>NUCLEOTIDE SEQUENCE [LARGE SCALE GENOMIC DNA]</scope>
    <source>
        <strain evidence="7">BCC8398</strain>
    </source>
</reference>
<feature type="transmembrane region" description="Helical" evidence="5">
    <location>
        <begin position="199"/>
        <end position="218"/>
    </location>
</feature>
<keyword evidence="7" id="KW-1185">Reference proteome</keyword>
<name>A0A1B9GQL7_9TREE</name>
<evidence type="ECO:0008006" key="8">
    <source>
        <dbReference type="Google" id="ProtNLM"/>
    </source>
</evidence>
<keyword evidence="3 5" id="KW-1133">Transmembrane helix</keyword>
<feature type="transmembrane region" description="Helical" evidence="5">
    <location>
        <begin position="402"/>
        <end position="421"/>
    </location>
</feature>
<protein>
    <recommendedName>
        <fullName evidence="8">MFS general substrate transporter</fullName>
    </recommendedName>
</protein>
<dbReference type="SUPFAM" id="SSF103473">
    <property type="entry name" value="MFS general substrate transporter"/>
    <property type="match status" value="1"/>
</dbReference>
<dbReference type="Proteomes" id="UP000092666">
    <property type="component" value="Unassembled WGS sequence"/>
</dbReference>
<feature type="transmembrane region" description="Helical" evidence="5">
    <location>
        <begin position="319"/>
        <end position="338"/>
    </location>
</feature>
<comment type="subcellular location">
    <subcellularLocation>
        <location evidence="1">Membrane</location>
        <topology evidence="1">Multi-pass membrane protein</topology>
    </subcellularLocation>
</comment>
<feature type="transmembrane region" description="Helical" evidence="5">
    <location>
        <begin position="290"/>
        <end position="307"/>
    </location>
</feature>
<organism evidence="6 7">
    <name type="scientific">Kwoniella heveanensis BCC8398</name>
    <dbReference type="NCBI Taxonomy" id="1296120"/>
    <lineage>
        <taxon>Eukaryota</taxon>
        <taxon>Fungi</taxon>
        <taxon>Dikarya</taxon>
        <taxon>Basidiomycota</taxon>
        <taxon>Agaricomycotina</taxon>
        <taxon>Tremellomycetes</taxon>
        <taxon>Tremellales</taxon>
        <taxon>Cryptococcaceae</taxon>
        <taxon>Kwoniella</taxon>
    </lineage>
</organism>
<dbReference type="EMBL" id="KI669505">
    <property type="protein sequence ID" value="OCF33394.1"/>
    <property type="molecule type" value="Genomic_DNA"/>
</dbReference>
<dbReference type="InterPro" id="IPR051617">
    <property type="entry name" value="UNC-93-like_regulator"/>
</dbReference>
<feature type="transmembrane region" description="Helical" evidence="5">
    <location>
        <begin position="166"/>
        <end position="187"/>
    </location>
</feature>
<feature type="transmembrane region" description="Helical" evidence="5">
    <location>
        <begin position="427"/>
        <end position="447"/>
    </location>
</feature>
<dbReference type="GO" id="GO:0016020">
    <property type="term" value="C:membrane"/>
    <property type="evidence" value="ECO:0007669"/>
    <property type="project" value="UniProtKB-SubCell"/>
</dbReference>
<keyword evidence="2 5" id="KW-0812">Transmembrane</keyword>
<evidence type="ECO:0000313" key="6">
    <source>
        <dbReference type="EMBL" id="OCF33394.1"/>
    </source>
</evidence>
<feature type="transmembrane region" description="Helical" evidence="5">
    <location>
        <begin position="101"/>
        <end position="118"/>
    </location>
</feature>
<feature type="transmembrane region" description="Helical" evidence="5">
    <location>
        <begin position="75"/>
        <end position="94"/>
    </location>
</feature>
<proteinExistence type="predicted"/>